<reference evidence="3 4" key="1">
    <citation type="submission" date="2019-12" db="EMBL/GenBank/DDBJ databases">
        <title>Isolation and characterization of three novel carbon monoxide-oxidizing members of Halobacteria from salione crusts and soils.</title>
        <authorList>
            <person name="Myers M.R."/>
            <person name="King G.M."/>
        </authorList>
    </citation>
    <scope>NUCLEOTIDE SEQUENCE [LARGE SCALE GENOMIC DNA]</scope>
    <source>
        <strain evidence="3 4">WSA2</strain>
    </source>
</reference>
<evidence type="ECO:0000313" key="4">
    <source>
        <dbReference type="Proteomes" id="UP000437065"/>
    </source>
</evidence>
<evidence type="ECO:0000256" key="1">
    <source>
        <dbReference type="SAM" id="MobiDB-lite"/>
    </source>
</evidence>
<comment type="caution">
    <text evidence="3">The sequence shown here is derived from an EMBL/GenBank/DDBJ whole genome shotgun (WGS) entry which is preliminary data.</text>
</comment>
<feature type="transmembrane region" description="Helical" evidence="2">
    <location>
        <begin position="29"/>
        <end position="48"/>
    </location>
</feature>
<keyword evidence="4" id="KW-1185">Reference proteome</keyword>
<dbReference type="AlphaFoldDB" id="A0A6B0T979"/>
<keyword evidence="2" id="KW-0472">Membrane</keyword>
<accession>A0A6B0T979</accession>
<dbReference type="OrthoDB" id="304630at2157"/>
<name>A0A6B0T979_9EURY</name>
<dbReference type="InterPro" id="IPR058309">
    <property type="entry name" value="DUF7996"/>
</dbReference>
<evidence type="ECO:0000313" key="3">
    <source>
        <dbReference type="EMBL" id="MXR43099.1"/>
    </source>
</evidence>
<gene>
    <name evidence="3" type="ORF">GRX01_17355</name>
</gene>
<dbReference type="Pfam" id="PF25959">
    <property type="entry name" value="DUF7996"/>
    <property type="match status" value="1"/>
</dbReference>
<feature type="compositionally biased region" description="Basic and acidic residues" evidence="1">
    <location>
        <begin position="92"/>
        <end position="118"/>
    </location>
</feature>
<proteinExistence type="predicted"/>
<feature type="transmembrane region" description="Helical" evidence="2">
    <location>
        <begin position="60"/>
        <end position="78"/>
    </location>
</feature>
<feature type="compositionally biased region" description="Basic and acidic residues" evidence="1">
    <location>
        <begin position="125"/>
        <end position="139"/>
    </location>
</feature>
<protein>
    <submittedName>
        <fullName evidence="3">Uncharacterized protein</fullName>
    </submittedName>
</protein>
<dbReference type="Proteomes" id="UP000437065">
    <property type="component" value="Unassembled WGS sequence"/>
</dbReference>
<dbReference type="RefSeq" id="WP_159670697.1">
    <property type="nucleotide sequence ID" value="NZ_WUUS01000013.1"/>
</dbReference>
<organism evidence="3 4">
    <name type="scientific">Halobaculum saliterrae</name>
    <dbReference type="NCBI Taxonomy" id="2073113"/>
    <lineage>
        <taxon>Archaea</taxon>
        <taxon>Methanobacteriati</taxon>
        <taxon>Methanobacteriota</taxon>
        <taxon>Stenosarchaea group</taxon>
        <taxon>Halobacteria</taxon>
        <taxon>Halobacteriales</taxon>
        <taxon>Haloferacaceae</taxon>
        <taxon>Halobaculum</taxon>
    </lineage>
</organism>
<dbReference type="EMBL" id="WUUS01000013">
    <property type="protein sequence ID" value="MXR43099.1"/>
    <property type="molecule type" value="Genomic_DNA"/>
</dbReference>
<keyword evidence="2" id="KW-1133">Transmembrane helix</keyword>
<sequence>MSSQPTLNEESSDAGSNGQKYPFGLSSRLLFVVVVVVGIIGPGLAVYALDNAGLRLLSDIVWLTGYGTTIFVVWYIWLRPLDFTGSSGIDVSEIREKPADDERTGEQADESPSKDRASLNDTEESNPRDDQPTDETRDR</sequence>
<evidence type="ECO:0000256" key="2">
    <source>
        <dbReference type="SAM" id="Phobius"/>
    </source>
</evidence>
<keyword evidence="2" id="KW-0812">Transmembrane</keyword>
<feature type="region of interest" description="Disordered" evidence="1">
    <location>
        <begin position="85"/>
        <end position="139"/>
    </location>
</feature>